<evidence type="ECO:0000313" key="3">
    <source>
        <dbReference type="Proteomes" id="UP001311232"/>
    </source>
</evidence>
<organism evidence="2 3">
    <name type="scientific">Crenichthys baileyi</name>
    <name type="common">White River springfish</name>
    <dbReference type="NCBI Taxonomy" id="28760"/>
    <lineage>
        <taxon>Eukaryota</taxon>
        <taxon>Metazoa</taxon>
        <taxon>Chordata</taxon>
        <taxon>Craniata</taxon>
        <taxon>Vertebrata</taxon>
        <taxon>Euteleostomi</taxon>
        <taxon>Actinopterygii</taxon>
        <taxon>Neopterygii</taxon>
        <taxon>Teleostei</taxon>
        <taxon>Neoteleostei</taxon>
        <taxon>Acanthomorphata</taxon>
        <taxon>Ovalentaria</taxon>
        <taxon>Atherinomorphae</taxon>
        <taxon>Cyprinodontiformes</taxon>
        <taxon>Goodeidae</taxon>
        <taxon>Crenichthys</taxon>
    </lineage>
</organism>
<proteinExistence type="predicted"/>
<evidence type="ECO:0008006" key="4">
    <source>
        <dbReference type="Google" id="ProtNLM"/>
    </source>
</evidence>
<feature type="transmembrane region" description="Helical" evidence="1">
    <location>
        <begin position="9"/>
        <end position="27"/>
    </location>
</feature>
<dbReference type="AlphaFoldDB" id="A0AAV9SA75"/>
<dbReference type="EMBL" id="JAHHUM010000633">
    <property type="protein sequence ID" value="KAK5618211.1"/>
    <property type="molecule type" value="Genomic_DNA"/>
</dbReference>
<feature type="transmembrane region" description="Helical" evidence="1">
    <location>
        <begin position="53"/>
        <end position="69"/>
    </location>
</feature>
<keyword evidence="1" id="KW-0472">Membrane</keyword>
<name>A0AAV9SA75_9TELE</name>
<comment type="caution">
    <text evidence="2">The sequence shown here is derived from an EMBL/GenBank/DDBJ whole genome shotgun (WGS) entry which is preliminary data.</text>
</comment>
<keyword evidence="1" id="KW-1133">Transmembrane helix</keyword>
<keyword evidence="1" id="KW-0812">Transmembrane</keyword>
<keyword evidence="3" id="KW-1185">Reference proteome</keyword>
<dbReference type="Proteomes" id="UP001311232">
    <property type="component" value="Unassembled WGS sequence"/>
</dbReference>
<evidence type="ECO:0000313" key="2">
    <source>
        <dbReference type="EMBL" id="KAK5618211.1"/>
    </source>
</evidence>
<protein>
    <recommendedName>
        <fullName evidence="4">Secreted protein</fullName>
    </recommendedName>
</protein>
<gene>
    <name evidence="2" type="ORF">CRENBAI_020837</name>
</gene>
<evidence type="ECO:0000256" key="1">
    <source>
        <dbReference type="SAM" id="Phobius"/>
    </source>
</evidence>
<accession>A0AAV9SA75</accession>
<sequence>MNVTPAEPFVGSFIFVRPALLFVWFYTNTSAIFPSWNICRVGVFSGTLTQLKMFFYIQFSFCSFCSNFLQQVFFTKLKHSVFAAKTQQLFNDARLLVLLIITNRLRSS</sequence>
<reference evidence="2 3" key="1">
    <citation type="submission" date="2021-06" db="EMBL/GenBank/DDBJ databases">
        <authorList>
            <person name="Palmer J.M."/>
        </authorList>
    </citation>
    <scope>NUCLEOTIDE SEQUENCE [LARGE SCALE GENOMIC DNA]</scope>
    <source>
        <strain evidence="2 3">MEX-2019</strain>
        <tissue evidence="2">Muscle</tissue>
    </source>
</reference>